<dbReference type="HOGENOM" id="CLU_3075157_0_0_2"/>
<feature type="transmembrane region" description="Helical" evidence="1">
    <location>
        <begin position="23"/>
        <end position="46"/>
    </location>
</feature>
<evidence type="ECO:0000256" key="1">
    <source>
        <dbReference type="SAM" id="Phobius"/>
    </source>
</evidence>
<keyword evidence="1" id="KW-0812">Transmembrane</keyword>
<dbReference type="EMBL" id="CP001140">
    <property type="protein sequence ID" value="ACL11471.1"/>
    <property type="molecule type" value="Genomic_DNA"/>
</dbReference>
<reference evidence="2 3" key="1">
    <citation type="journal article" date="2009" name="J. Bacteriol.">
        <title>Complete genome sequence of the anaerobic, protein-degrading hyperthermophilic crenarchaeon Desulfurococcus kamchatkensis.</title>
        <authorList>
            <person name="Ravin N.V."/>
            <person name="Mardanov A.V."/>
            <person name="Beletsky A.V."/>
            <person name="Kublanov I.V."/>
            <person name="Kolganova T.V."/>
            <person name="Lebedinsky A.V."/>
            <person name="Chernyh N.A."/>
            <person name="Bonch-Osmolovskaya E.A."/>
            <person name="Skryabin K.G."/>
        </authorList>
    </citation>
    <scope>NUCLEOTIDE SEQUENCE [LARGE SCALE GENOMIC DNA]</scope>
    <source>
        <strain evidence="3">DSM 18924 / JCM 16383 / VKM B-2413 / 1221n</strain>
    </source>
</reference>
<name>B8D5U0_DESA1</name>
<keyword evidence="1" id="KW-1133">Transmembrane helix</keyword>
<dbReference type="STRING" id="490899.DKAM_1145"/>
<dbReference type="AlphaFoldDB" id="B8D5U0"/>
<gene>
    <name evidence="2" type="ordered locus">DKAM_1145</name>
</gene>
<dbReference type="Proteomes" id="UP000006903">
    <property type="component" value="Chromosome"/>
</dbReference>
<proteinExistence type="predicted"/>
<protein>
    <submittedName>
        <fullName evidence="2">Uncharacterized protein</fullName>
    </submittedName>
</protein>
<organism evidence="2 3">
    <name type="scientific">Desulfurococcus amylolyticus (strain DSM 18924 / JCM 16383 / VKM B-2413 / 1221n)</name>
    <name type="common">Desulfurococcus kamchatkensis</name>
    <dbReference type="NCBI Taxonomy" id="490899"/>
    <lineage>
        <taxon>Archaea</taxon>
        <taxon>Thermoproteota</taxon>
        <taxon>Thermoprotei</taxon>
        <taxon>Desulfurococcales</taxon>
        <taxon>Desulfurococcaceae</taxon>
        <taxon>Desulfurococcus</taxon>
    </lineage>
</organism>
<keyword evidence="1" id="KW-0472">Membrane</keyword>
<sequence>MIVDECKSAITTVTVVGDAFTGLIHITMIFGVIVVLLIALIFYSWLKGRYYR</sequence>
<evidence type="ECO:0000313" key="2">
    <source>
        <dbReference type="EMBL" id="ACL11471.1"/>
    </source>
</evidence>
<accession>B8D5U0</accession>
<dbReference type="RefSeq" id="WP_012608812.1">
    <property type="nucleotide sequence ID" value="NC_011766.1"/>
</dbReference>
<dbReference type="GeneID" id="43837116"/>
<evidence type="ECO:0000313" key="3">
    <source>
        <dbReference type="Proteomes" id="UP000006903"/>
    </source>
</evidence>
<dbReference type="KEGG" id="dka:DKAM_1145"/>